<dbReference type="EMBL" id="CP108195">
    <property type="protein sequence ID" value="WTS09814.1"/>
    <property type="molecule type" value="Genomic_DNA"/>
</dbReference>
<sequence>MHTPFDVHFGLADQLREMRADVLAGGDHGRLLPRRLHPVGRHADPGARGAGPSVYRQHPERFVRAAPEPPKLPEAAWINKPADLRHDDQTIPAQG</sequence>
<name>A0AAU1TYN7_9ACTN</name>
<dbReference type="AlphaFoldDB" id="A0AAU1TYN7"/>
<feature type="region of interest" description="Disordered" evidence="1">
    <location>
        <begin position="30"/>
        <end position="58"/>
    </location>
</feature>
<evidence type="ECO:0000313" key="2">
    <source>
        <dbReference type="EMBL" id="WTS09814.1"/>
    </source>
</evidence>
<gene>
    <name evidence="2" type="ORF">OHU69_00850</name>
</gene>
<feature type="compositionally biased region" description="Basic residues" evidence="1">
    <location>
        <begin position="31"/>
        <end position="40"/>
    </location>
</feature>
<evidence type="ECO:0000256" key="1">
    <source>
        <dbReference type="SAM" id="MobiDB-lite"/>
    </source>
</evidence>
<protein>
    <submittedName>
        <fullName evidence="2">Uncharacterized protein</fullName>
    </submittedName>
</protein>
<organism evidence="2">
    <name type="scientific">Streptomyces sp. NBC_00119</name>
    <dbReference type="NCBI Taxonomy" id="2975659"/>
    <lineage>
        <taxon>Bacteria</taxon>
        <taxon>Bacillati</taxon>
        <taxon>Actinomycetota</taxon>
        <taxon>Actinomycetes</taxon>
        <taxon>Kitasatosporales</taxon>
        <taxon>Streptomycetaceae</taxon>
        <taxon>Streptomyces</taxon>
    </lineage>
</organism>
<reference evidence="2" key="1">
    <citation type="submission" date="2022-10" db="EMBL/GenBank/DDBJ databases">
        <title>The complete genomes of actinobacterial strains from the NBC collection.</title>
        <authorList>
            <person name="Joergensen T.S."/>
            <person name="Alvarez Arevalo M."/>
            <person name="Sterndorff E.B."/>
            <person name="Faurdal D."/>
            <person name="Vuksanovic O."/>
            <person name="Mourched A.-S."/>
            <person name="Charusanti P."/>
            <person name="Shaw S."/>
            <person name="Blin K."/>
            <person name="Weber T."/>
        </authorList>
    </citation>
    <scope>NUCLEOTIDE SEQUENCE</scope>
    <source>
        <strain evidence="2">NBC_00119</strain>
    </source>
</reference>
<accession>A0AAU1TYN7</accession>
<proteinExistence type="predicted"/>